<dbReference type="OrthoDB" id="48306at2759"/>
<evidence type="ECO:0000313" key="3">
    <source>
        <dbReference type="Proteomes" id="UP000007266"/>
    </source>
</evidence>
<evidence type="ECO:0000256" key="1">
    <source>
        <dbReference type="SAM" id="MobiDB-lite"/>
    </source>
</evidence>
<dbReference type="CDD" id="cd14726">
    <property type="entry name" value="TraB_PrgY-like"/>
    <property type="match status" value="1"/>
</dbReference>
<dbReference type="InterPro" id="IPR046345">
    <property type="entry name" value="TraB_PrgY-like"/>
</dbReference>
<reference evidence="2 3" key="1">
    <citation type="journal article" date="2008" name="Nature">
        <title>The genome of the model beetle and pest Tribolium castaneum.</title>
        <authorList>
            <consortium name="Tribolium Genome Sequencing Consortium"/>
            <person name="Richards S."/>
            <person name="Gibbs R.A."/>
            <person name="Weinstock G.M."/>
            <person name="Brown S.J."/>
            <person name="Denell R."/>
            <person name="Beeman R.W."/>
            <person name="Gibbs R."/>
            <person name="Beeman R.W."/>
            <person name="Brown S.J."/>
            <person name="Bucher G."/>
            <person name="Friedrich M."/>
            <person name="Grimmelikhuijzen C.J."/>
            <person name="Klingler M."/>
            <person name="Lorenzen M."/>
            <person name="Richards S."/>
            <person name="Roth S."/>
            <person name="Schroder R."/>
            <person name="Tautz D."/>
            <person name="Zdobnov E.M."/>
            <person name="Muzny D."/>
            <person name="Gibbs R.A."/>
            <person name="Weinstock G.M."/>
            <person name="Attaway T."/>
            <person name="Bell S."/>
            <person name="Buhay C.J."/>
            <person name="Chandrabose M.N."/>
            <person name="Chavez D."/>
            <person name="Clerk-Blankenburg K.P."/>
            <person name="Cree A."/>
            <person name="Dao M."/>
            <person name="Davis C."/>
            <person name="Chacko J."/>
            <person name="Dinh H."/>
            <person name="Dugan-Rocha S."/>
            <person name="Fowler G."/>
            <person name="Garner T.T."/>
            <person name="Garnes J."/>
            <person name="Gnirke A."/>
            <person name="Hawes A."/>
            <person name="Hernandez J."/>
            <person name="Hines S."/>
            <person name="Holder M."/>
            <person name="Hume J."/>
            <person name="Jhangiani S.N."/>
            <person name="Joshi V."/>
            <person name="Khan Z.M."/>
            <person name="Jackson L."/>
            <person name="Kovar C."/>
            <person name="Kowis A."/>
            <person name="Lee S."/>
            <person name="Lewis L.R."/>
            <person name="Margolis J."/>
            <person name="Morgan M."/>
            <person name="Nazareth L.V."/>
            <person name="Nguyen N."/>
            <person name="Okwuonu G."/>
            <person name="Parker D."/>
            <person name="Richards S."/>
            <person name="Ruiz S.J."/>
            <person name="Santibanez J."/>
            <person name="Savard J."/>
            <person name="Scherer S.E."/>
            <person name="Schneider B."/>
            <person name="Sodergren E."/>
            <person name="Tautz D."/>
            <person name="Vattahil S."/>
            <person name="Villasana D."/>
            <person name="White C.S."/>
            <person name="Wright R."/>
            <person name="Park Y."/>
            <person name="Beeman R.W."/>
            <person name="Lord J."/>
            <person name="Oppert B."/>
            <person name="Lorenzen M."/>
            <person name="Brown S."/>
            <person name="Wang L."/>
            <person name="Savard J."/>
            <person name="Tautz D."/>
            <person name="Richards S."/>
            <person name="Weinstock G."/>
            <person name="Gibbs R.A."/>
            <person name="Liu Y."/>
            <person name="Worley K."/>
            <person name="Weinstock G."/>
            <person name="Elsik C.G."/>
            <person name="Reese J.T."/>
            <person name="Elhaik E."/>
            <person name="Landan G."/>
            <person name="Graur D."/>
            <person name="Arensburger P."/>
            <person name="Atkinson P."/>
            <person name="Beeman R.W."/>
            <person name="Beidler J."/>
            <person name="Brown S.J."/>
            <person name="Demuth J.P."/>
            <person name="Drury D.W."/>
            <person name="Du Y.Z."/>
            <person name="Fujiwara H."/>
            <person name="Lorenzen M."/>
            <person name="Maselli V."/>
            <person name="Osanai M."/>
            <person name="Park Y."/>
            <person name="Robertson H.M."/>
            <person name="Tu Z."/>
            <person name="Wang J.J."/>
            <person name="Wang S."/>
            <person name="Richards S."/>
            <person name="Song H."/>
            <person name="Zhang L."/>
            <person name="Sodergren E."/>
            <person name="Werner D."/>
            <person name="Stanke M."/>
            <person name="Morgenstern B."/>
            <person name="Solovyev V."/>
            <person name="Kosarev P."/>
            <person name="Brown G."/>
            <person name="Chen H.C."/>
            <person name="Ermolaeva O."/>
            <person name="Hlavina W."/>
            <person name="Kapustin Y."/>
            <person name="Kiryutin B."/>
            <person name="Kitts P."/>
            <person name="Maglott D."/>
            <person name="Pruitt K."/>
            <person name="Sapojnikov V."/>
            <person name="Souvorov A."/>
            <person name="Mackey A.J."/>
            <person name="Waterhouse R.M."/>
            <person name="Wyder S."/>
            <person name="Zdobnov E.M."/>
            <person name="Zdobnov E.M."/>
            <person name="Wyder S."/>
            <person name="Kriventseva E.V."/>
            <person name="Kadowaki T."/>
            <person name="Bork P."/>
            <person name="Aranda M."/>
            <person name="Bao R."/>
            <person name="Beermann A."/>
            <person name="Berns N."/>
            <person name="Bolognesi R."/>
            <person name="Bonneton F."/>
            <person name="Bopp D."/>
            <person name="Brown S.J."/>
            <person name="Bucher G."/>
            <person name="Butts T."/>
            <person name="Chaumot A."/>
            <person name="Denell R.E."/>
            <person name="Ferrier D.E."/>
            <person name="Friedrich M."/>
            <person name="Gordon C.M."/>
            <person name="Jindra M."/>
            <person name="Klingler M."/>
            <person name="Lan Q."/>
            <person name="Lattorff H.M."/>
            <person name="Laudet V."/>
            <person name="von Levetsow C."/>
            <person name="Liu Z."/>
            <person name="Lutz R."/>
            <person name="Lynch J.A."/>
            <person name="da Fonseca R.N."/>
            <person name="Posnien N."/>
            <person name="Reuter R."/>
            <person name="Roth S."/>
            <person name="Savard J."/>
            <person name="Schinko J.B."/>
            <person name="Schmitt C."/>
            <person name="Schoppmeier M."/>
            <person name="Schroder R."/>
            <person name="Shippy T.D."/>
            <person name="Simonnet F."/>
            <person name="Marques-Souza H."/>
            <person name="Tautz D."/>
            <person name="Tomoyasu Y."/>
            <person name="Trauner J."/>
            <person name="Van der Zee M."/>
            <person name="Vervoort M."/>
            <person name="Wittkopp N."/>
            <person name="Wimmer E.A."/>
            <person name="Yang X."/>
            <person name="Jones A.K."/>
            <person name="Sattelle D.B."/>
            <person name="Ebert P.R."/>
            <person name="Nelson D."/>
            <person name="Scott J.G."/>
            <person name="Beeman R.W."/>
            <person name="Muthukrishnan S."/>
            <person name="Kramer K.J."/>
            <person name="Arakane Y."/>
            <person name="Beeman R.W."/>
            <person name="Zhu Q."/>
            <person name="Hogenkamp D."/>
            <person name="Dixit R."/>
            <person name="Oppert B."/>
            <person name="Jiang H."/>
            <person name="Zou Z."/>
            <person name="Marshall J."/>
            <person name="Elpidina E."/>
            <person name="Vinokurov K."/>
            <person name="Oppert C."/>
            <person name="Zou Z."/>
            <person name="Evans J."/>
            <person name="Lu Z."/>
            <person name="Zhao P."/>
            <person name="Sumathipala N."/>
            <person name="Altincicek B."/>
            <person name="Vilcinskas A."/>
            <person name="Williams M."/>
            <person name="Hultmark D."/>
            <person name="Hetru C."/>
            <person name="Jiang H."/>
            <person name="Grimmelikhuijzen C.J."/>
            <person name="Hauser F."/>
            <person name="Cazzamali G."/>
            <person name="Williamson M."/>
            <person name="Park Y."/>
            <person name="Li B."/>
            <person name="Tanaka Y."/>
            <person name="Predel R."/>
            <person name="Neupert S."/>
            <person name="Schachtner J."/>
            <person name="Verleyen P."/>
            <person name="Raible F."/>
            <person name="Bork P."/>
            <person name="Friedrich M."/>
            <person name="Walden K.K."/>
            <person name="Robertson H.M."/>
            <person name="Angeli S."/>
            <person name="Foret S."/>
            <person name="Bucher G."/>
            <person name="Schuetz S."/>
            <person name="Maleszka R."/>
            <person name="Wimmer E.A."/>
            <person name="Beeman R.W."/>
            <person name="Lorenzen M."/>
            <person name="Tomoyasu Y."/>
            <person name="Miller S.C."/>
            <person name="Grossmann D."/>
            <person name="Bucher G."/>
        </authorList>
    </citation>
    <scope>NUCLEOTIDE SEQUENCE [LARGE SCALE GENOMIC DNA]</scope>
    <source>
        <strain evidence="2 3">Georgia GA2</strain>
    </source>
</reference>
<dbReference type="AlphaFoldDB" id="D6WMS0"/>
<feature type="compositionally biased region" description="Polar residues" evidence="1">
    <location>
        <begin position="38"/>
        <end position="47"/>
    </location>
</feature>
<feature type="compositionally biased region" description="Basic and acidic residues" evidence="1">
    <location>
        <begin position="19"/>
        <end position="30"/>
    </location>
</feature>
<evidence type="ECO:0000313" key="2">
    <source>
        <dbReference type="EMBL" id="EFA04523.1"/>
    </source>
</evidence>
<dbReference type="HOGENOM" id="CLU_034593_3_0_1"/>
<gene>
    <name evidence="2" type="primary">AUGUSTUS-3.0.2_16318</name>
    <name evidence="2" type="ORF">TcasGA2_TC016318</name>
</gene>
<name>D6WMS0_TRICA</name>
<dbReference type="PhylomeDB" id="D6WMS0"/>
<dbReference type="Pfam" id="PF01963">
    <property type="entry name" value="TraB_PrgY_gumN"/>
    <property type="match status" value="1"/>
</dbReference>
<sequence>MENSLTNFELTDSTLKANSDSEHGSDKSETLEILSIGDTDQSSSNGGKSDEDFDNNLPETVTLLKHEATGAKVYLVGTAHFSNESKEDVIKVIRNILPHAVVLELCASRTNILSLDEKTILEEAKNIDLQKIVNNIKSSGLYNGIMYILLLNMSAHITKELGMAPGGEFRVAYQEAEKIPNCEVLLGDRPLGITLHRALSKLTWFQTVKLAWHLLTSKEKVSIEDIEKCKKRDMLEQLLTELAGEYPAFRDVFLNERDIYLTHSLQAAATAACKKNRAKEGGDEPIRIVGVVGIGHVPGITKLWPKDQKPFIAEILQVPPPSLTSKVVRLTFRVSLLTFGGYLVYKFVPVPKMLKENSHLVIQHILTSVKGNSNFKYALH</sequence>
<dbReference type="InterPro" id="IPR002816">
    <property type="entry name" value="TraB/PrgY/GumN_fam"/>
</dbReference>
<keyword evidence="3" id="KW-1185">Reference proteome</keyword>
<dbReference type="STRING" id="7070.D6WMS0"/>
<proteinExistence type="predicted"/>
<dbReference type="EMBL" id="KQ971341">
    <property type="protein sequence ID" value="EFA04523.1"/>
    <property type="molecule type" value="Genomic_DNA"/>
</dbReference>
<dbReference type="PANTHER" id="PTHR21530">
    <property type="entry name" value="PHEROMONE SHUTDOWN PROTEIN"/>
    <property type="match status" value="1"/>
</dbReference>
<feature type="region of interest" description="Disordered" evidence="1">
    <location>
        <begin position="1"/>
        <end position="56"/>
    </location>
</feature>
<dbReference type="PANTHER" id="PTHR21530:SF7">
    <property type="entry name" value="TRAB DOMAIN-CONTAINING PROTEIN"/>
    <property type="match status" value="1"/>
</dbReference>
<dbReference type="Proteomes" id="UP000007266">
    <property type="component" value="Linkage group 5"/>
</dbReference>
<feature type="compositionally biased region" description="Polar residues" evidence="1">
    <location>
        <begin position="1"/>
        <end position="18"/>
    </location>
</feature>
<dbReference type="OMA" id="INEIMVA"/>
<protein>
    <submittedName>
        <fullName evidence="2">TraB domain-containing protein-like Protein</fullName>
    </submittedName>
</protein>
<reference evidence="2 3" key="2">
    <citation type="journal article" date="2010" name="Nucleic Acids Res.">
        <title>BeetleBase in 2010: revisions to provide comprehensive genomic information for Tribolium castaneum.</title>
        <authorList>
            <person name="Kim H.S."/>
            <person name="Murphy T."/>
            <person name="Xia J."/>
            <person name="Caragea D."/>
            <person name="Park Y."/>
            <person name="Beeman R.W."/>
            <person name="Lorenzen M.D."/>
            <person name="Butcher S."/>
            <person name="Manak J.R."/>
            <person name="Brown S.J."/>
        </authorList>
    </citation>
    <scope>GENOME REANNOTATION</scope>
    <source>
        <strain evidence="2 3">Georgia GA2</strain>
    </source>
</reference>
<dbReference type="FunCoup" id="D6WMS0">
    <property type="interactions" value="349"/>
</dbReference>
<accession>D6WMS0</accession>
<dbReference type="InParanoid" id="D6WMS0"/>
<organism evidence="2 3">
    <name type="scientific">Tribolium castaneum</name>
    <name type="common">Red flour beetle</name>
    <dbReference type="NCBI Taxonomy" id="7070"/>
    <lineage>
        <taxon>Eukaryota</taxon>
        <taxon>Metazoa</taxon>
        <taxon>Ecdysozoa</taxon>
        <taxon>Arthropoda</taxon>
        <taxon>Hexapoda</taxon>
        <taxon>Insecta</taxon>
        <taxon>Pterygota</taxon>
        <taxon>Neoptera</taxon>
        <taxon>Endopterygota</taxon>
        <taxon>Coleoptera</taxon>
        <taxon>Polyphaga</taxon>
        <taxon>Cucujiformia</taxon>
        <taxon>Tenebrionidae</taxon>
        <taxon>Tenebrionidae incertae sedis</taxon>
        <taxon>Tribolium</taxon>
    </lineage>
</organism>
<dbReference type="eggNOG" id="KOG2860">
    <property type="taxonomic scope" value="Eukaryota"/>
</dbReference>
<dbReference type="KEGG" id="tca:658079"/>